<proteinExistence type="predicted"/>
<evidence type="ECO:0000313" key="3">
    <source>
        <dbReference type="EMBL" id="OGL45942.1"/>
    </source>
</evidence>
<protein>
    <recommendedName>
        <fullName evidence="2">Putative zinc-finger domain-containing protein</fullName>
    </recommendedName>
</protein>
<name>A0A1F7RWL5_9BACT</name>
<reference evidence="3 4" key="1">
    <citation type="journal article" date="2016" name="Nat. Commun.">
        <title>Thousands of microbial genomes shed light on interconnected biogeochemical processes in an aquifer system.</title>
        <authorList>
            <person name="Anantharaman K."/>
            <person name="Brown C.T."/>
            <person name="Hug L.A."/>
            <person name="Sharon I."/>
            <person name="Castelle C.J."/>
            <person name="Probst A.J."/>
            <person name="Thomas B.C."/>
            <person name="Singh A."/>
            <person name="Wilkins M.J."/>
            <person name="Karaoz U."/>
            <person name="Brodie E.L."/>
            <person name="Williams K.H."/>
            <person name="Hubbard S.S."/>
            <person name="Banfield J.F."/>
        </authorList>
    </citation>
    <scope>NUCLEOTIDE SEQUENCE [LARGE SCALE GENOMIC DNA]</scope>
</reference>
<sequence length="193" mass="22129">MNCRKFLKNLNFFAEGELDESLCRLMEQHVKVCPQCATEWKKTQKLFLFLNSVPKIKAPPYFEAQLNQRIENLQPSIWHWVVDSFSFILNRRFQWVSLSLCVGLISGIVLFFAQDNFRGSITAIPTNGILTVNHESNPQQLADIGYISVEEGSFQFPEIHSDDISKFMDTSKNESNIPTSHGIQPVNIMVVNF</sequence>
<dbReference type="Pfam" id="PF13490">
    <property type="entry name" value="zf-HC2"/>
    <property type="match status" value="1"/>
</dbReference>
<dbReference type="InterPro" id="IPR027383">
    <property type="entry name" value="Znf_put"/>
</dbReference>
<accession>A0A1F7RWL5</accession>
<dbReference type="Gene3D" id="1.10.10.1320">
    <property type="entry name" value="Anti-sigma factor, zinc-finger domain"/>
    <property type="match status" value="1"/>
</dbReference>
<evidence type="ECO:0000313" key="4">
    <source>
        <dbReference type="Proteomes" id="UP000179266"/>
    </source>
</evidence>
<gene>
    <name evidence="3" type="ORF">A2161_00875</name>
</gene>
<dbReference type="EMBL" id="MGDD01000154">
    <property type="protein sequence ID" value="OGL45942.1"/>
    <property type="molecule type" value="Genomic_DNA"/>
</dbReference>
<feature type="domain" description="Putative zinc-finger" evidence="2">
    <location>
        <begin position="3"/>
        <end position="37"/>
    </location>
</feature>
<keyword evidence="1" id="KW-0812">Transmembrane</keyword>
<keyword evidence="1" id="KW-0472">Membrane</keyword>
<keyword evidence="1" id="KW-1133">Transmembrane helix</keyword>
<organism evidence="3 4">
    <name type="scientific">Candidatus Schekmanbacteria bacterium RBG_13_48_7</name>
    <dbReference type="NCBI Taxonomy" id="1817878"/>
    <lineage>
        <taxon>Bacteria</taxon>
        <taxon>Candidatus Schekmaniibacteriota</taxon>
    </lineage>
</organism>
<evidence type="ECO:0000259" key="2">
    <source>
        <dbReference type="Pfam" id="PF13490"/>
    </source>
</evidence>
<dbReference type="AlphaFoldDB" id="A0A1F7RWL5"/>
<comment type="caution">
    <text evidence="3">The sequence shown here is derived from an EMBL/GenBank/DDBJ whole genome shotgun (WGS) entry which is preliminary data.</text>
</comment>
<dbReference type="Proteomes" id="UP000179266">
    <property type="component" value="Unassembled WGS sequence"/>
</dbReference>
<feature type="transmembrane region" description="Helical" evidence="1">
    <location>
        <begin position="95"/>
        <end position="113"/>
    </location>
</feature>
<dbReference type="InterPro" id="IPR041916">
    <property type="entry name" value="Anti_sigma_zinc_sf"/>
</dbReference>
<evidence type="ECO:0000256" key="1">
    <source>
        <dbReference type="SAM" id="Phobius"/>
    </source>
</evidence>